<name>A0A562UYF7_9ACTN</name>
<dbReference type="PROSITE" id="PS00869">
    <property type="entry name" value="RENAL_DIPEPTIDASE_1"/>
    <property type="match status" value="1"/>
</dbReference>
<dbReference type="InterPro" id="IPR000180">
    <property type="entry name" value="Dipep_AS"/>
</dbReference>
<dbReference type="GO" id="GO:0006508">
    <property type="term" value="P:proteolysis"/>
    <property type="evidence" value="ECO:0007669"/>
    <property type="project" value="InterPro"/>
</dbReference>
<dbReference type="Gene3D" id="3.20.20.140">
    <property type="entry name" value="Metal-dependent hydrolases"/>
    <property type="match status" value="1"/>
</dbReference>
<feature type="region of interest" description="Disordered" evidence="1">
    <location>
        <begin position="389"/>
        <end position="410"/>
    </location>
</feature>
<protein>
    <submittedName>
        <fullName evidence="2">Membrane dipeptidase</fullName>
    </submittedName>
</protein>
<dbReference type="CDD" id="cd01301">
    <property type="entry name" value="rDP_like"/>
    <property type="match status" value="1"/>
</dbReference>
<proteinExistence type="predicted"/>
<sequence length="410" mass="44375">MSEDLANRVYAVVEKSPVVDGHNDLLIRLRGLNRYDFDATDLTLDQSPLGLHTDLPRLRAGGVGGQFWSVFVPVTLAGESAVTATLEQIDAAHQMIERYDALRFAGSADDVEAAVRDGRIASLLGMEGGHSIGDSLGTLRMMYRLGVRYMTLTHTSNTAWADSGTDEPASGGLSPFGHEVVREMNRLGMLVDLSHVSPDTMRAALATSRAPAFFSHSNALALCSHPRNVPDDVLDLVRQTDGIVMATFVPGFLTEAGREWMDALEAAEGRTPAQWEDDNASEEAYRERRRRREEWLAENPCPPVSSADVADHVEYIRDRAGVDAVGIGGDLDGIATTPTDLTDVAAYPRLLEELARRGWSDAELAKLTYGNVLRVLRRTEQVAARLATETGPSHATIDALDGPAGGDAGR</sequence>
<dbReference type="OrthoDB" id="9804920at2"/>
<dbReference type="AlphaFoldDB" id="A0A562UYF7"/>
<gene>
    <name evidence="2" type="ORF">LX16_4065</name>
</gene>
<evidence type="ECO:0000313" key="2">
    <source>
        <dbReference type="EMBL" id="TWJ10645.1"/>
    </source>
</evidence>
<accession>A0A562UYF7</accession>
<organism evidence="2 3">
    <name type="scientific">Stackebrandtia albiflava</name>
    <dbReference type="NCBI Taxonomy" id="406432"/>
    <lineage>
        <taxon>Bacteria</taxon>
        <taxon>Bacillati</taxon>
        <taxon>Actinomycetota</taxon>
        <taxon>Actinomycetes</taxon>
        <taxon>Glycomycetales</taxon>
        <taxon>Glycomycetaceae</taxon>
        <taxon>Stackebrandtia</taxon>
    </lineage>
</organism>
<evidence type="ECO:0000256" key="1">
    <source>
        <dbReference type="SAM" id="MobiDB-lite"/>
    </source>
</evidence>
<comment type="caution">
    <text evidence="2">The sequence shown here is derived from an EMBL/GenBank/DDBJ whole genome shotgun (WGS) entry which is preliminary data.</text>
</comment>
<dbReference type="InterPro" id="IPR008257">
    <property type="entry name" value="Pept_M19"/>
</dbReference>
<dbReference type="InterPro" id="IPR032466">
    <property type="entry name" value="Metal_Hydrolase"/>
</dbReference>
<dbReference type="RefSeq" id="WP_147141428.1">
    <property type="nucleotide sequence ID" value="NZ_BAABIJ010000003.1"/>
</dbReference>
<dbReference type="SUPFAM" id="SSF51556">
    <property type="entry name" value="Metallo-dependent hydrolases"/>
    <property type="match status" value="1"/>
</dbReference>
<dbReference type="Proteomes" id="UP000321617">
    <property type="component" value="Unassembled WGS sequence"/>
</dbReference>
<dbReference type="GO" id="GO:0070573">
    <property type="term" value="F:metallodipeptidase activity"/>
    <property type="evidence" value="ECO:0007669"/>
    <property type="project" value="InterPro"/>
</dbReference>
<keyword evidence="3" id="KW-1185">Reference proteome</keyword>
<reference evidence="2 3" key="1">
    <citation type="journal article" date="2013" name="Stand. Genomic Sci.">
        <title>Genomic Encyclopedia of Type Strains, Phase I: The one thousand microbial genomes (KMG-I) project.</title>
        <authorList>
            <person name="Kyrpides N.C."/>
            <person name="Woyke T."/>
            <person name="Eisen J.A."/>
            <person name="Garrity G."/>
            <person name="Lilburn T.G."/>
            <person name="Beck B.J."/>
            <person name="Whitman W.B."/>
            <person name="Hugenholtz P."/>
            <person name="Klenk H.P."/>
        </authorList>
    </citation>
    <scope>NUCLEOTIDE SEQUENCE [LARGE SCALE GENOMIC DNA]</scope>
    <source>
        <strain evidence="2 3">DSM 45044</strain>
    </source>
</reference>
<evidence type="ECO:0000313" key="3">
    <source>
        <dbReference type="Proteomes" id="UP000321617"/>
    </source>
</evidence>
<dbReference type="Pfam" id="PF01244">
    <property type="entry name" value="Peptidase_M19"/>
    <property type="match status" value="1"/>
</dbReference>
<dbReference type="PANTHER" id="PTHR10443">
    <property type="entry name" value="MICROSOMAL DIPEPTIDASE"/>
    <property type="match status" value="1"/>
</dbReference>
<dbReference type="EMBL" id="VLLL01000007">
    <property type="protein sequence ID" value="TWJ10645.1"/>
    <property type="molecule type" value="Genomic_DNA"/>
</dbReference>
<dbReference type="PANTHER" id="PTHR10443:SF12">
    <property type="entry name" value="DIPEPTIDASE"/>
    <property type="match status" value="1"/>
</dbReference>
<dbReference type="PROSITE" id="PS51365">
    <property type="entry name" value="RENAL_DIPEPTIDASE_2"/>
    <property type="match status" value="1"/>
</dbReference>